<protein>
    <submittedName>
        <fullName evidence="2">PD-(D/E)XK nuclease superfamily protein</fullName>
    </submittedName>
</protein>
<dbReference type="Proteomes" id="UP000193870">
    <property type="component" value="Unassembled WGS sequence"/>
</dbReference>
<dbReference type="SUPFAM" id="SSF52540">
    <property type="entry name" value="P-loop containing nucleoside triphosphate hydrolases"/>
    <property type="match status" value="1"/>
</dbReference>
<dbReference type="Pfam" id="PF12705">
    <property type="entry name" value="PDDEXK_1"/>
    <property type="match status" value="1"/>
</dbReference>
<dbReference type="STRING" id="315423.SAMN04488020_106142"/>
<sequence>MFDPAAGARLFALPPGCDYPAELIRGMEQRLEGQPPEAWAEIEIFVNTTRMRRRLMRLFADGPPRLLPRIRLLGQLAADPAVDLPPALPSLDRKLDLARLVLRLIEADPTLAPRSAVFDLADSLGAVFDEMYGEGVDPAALEGLDVGEMGGHWQRALKFLMIARQVAETDALPSPEARLRRAAEALAARWAAAPPSHPVIVAGSTGSRGPVALLMEAVARLPQGAVVLPGVDPHMPADVWDRLGDARTGEDHPQFRFAAICQKLGRVPWDLPRWTGCDPVPARSALLSMALRPAPVTDQWMRDGPALGDMVTATEGLSLIEAADPVEEAQSIAIRLRRAADEGRRTALITPDRTLTRRVQAALDRWGIEADDSAGEPLHLTPPGRLLRQTARLLGEGPGPDAVLALLKHPLVSHGDRGVHLRNANALDLWLRDNGGPSVDSALLTRWTEAKGADPNWATWIGGVLDRLAATGAAHLPALVARHMAEVQALSPDLWSQAAGRKAREVMAALEASAGHGGPLRPSDYVALLDSLLQAEESRRPDTARPDIMIWGTLEARVQGADLVILAGLSEGTWPEPPTPDPWLNRDMRARVGLLLPERRIGLSAHDFQQAACAPEVVFSRARRDAEAETVMSRWLNRLTNLLGGLPDNRGPEALAAMRARGDLWLNQARLSAARVDRLRPAHRPSPRPPVDVRPNRLSVTQIEKLVRDPYGIYAANVLKLRPLSPRRPEPDGRQRGQALHRILELWLIERHDPATPAAREALLRIATEVLAQVQWASARLTWLAQVEGWADWFLEGERTRQAEATPLRPEEEGRFEVPGTGVLLTGTADRIDRRTDGRLNVIDYKTGRLPSKDQLLHFDKQLMLEAVMAEAGAFRGVDAAEVATVSHIGLGSDRKETLHDLREAGDVTLDPRAVLLMLQKLLGAYNDRAQGYTSLRATERQLDRFDYAHLARFGEWDLSDPAQPEDVG</sequence>
<dbReference type="InterPro" id="IPR011335">
    <property type="entry name" value="Restrct_endonuc-II-like"/>
</dbReference>
<evidence type="ECO:0000259" key="1">
    <source>
        <dbReference type="Pfam" id="PF12705"/>
    </source>
</evidence>
<dbReference type="InterPro" id="IPR038726">
    <property type="entry name" value="PDDEXK_AddAB-type"/>
</dbReference>
<dbReference type="EMBL" id="FWFV01000006">
    <property type="protein sequence ID" value="SLN51784.1"/>
    <property type="molecule type" value="Genomic_DNA"/>
</dbReference>
<dbReference type="AlphaFoldDB" id="A0A1Y5SYN7"/>
<dbReference type="InterPro" id="IPR011604">
    <property type="entry name" value="PDDEXK-like_dom_sf"/>
</dbReference>
<dbReference type="Gene3D" id="3.90.320.10">
    <property type="match status" value="1"/>
</dbReference>
<evidence type="ECO:0000313" key="3">
    <source>
        <dbReference type="Proteomes" id="UP000193870"/>
    </source>
</evidence>
<reference evidence="2 3" key="1">
    <citation type="submission" date="2017-03" db="EMBL/GenBank/DDBJ databases">
        <authorList>
            <person name="Afonso C.L."/>
            <person name="Miller P.J."/>
            <person name="Scott M.A."/>
            <person name="Spackman E."/>
            <person name="Goraichik I."/>
            <person name="Dimitrov K.M."/>
            <person name="Suarez D.L."/>
            <person name="Swayne D.E."/>
        </authorList>
    </citation>
    <scope>NUCLEOTIDE SEQUENCE [LARGE SCALE GENOMIC DNA]</scope>
    <source>
        <strain evidence="2 3">CECT 7066</strain>
    </source>
</reference>
<name>A0A1Y5SYN7_9RHOB</name>
<evidence type="ECO:0000313" key="2">
    <source>
        <dbReference type="EMBL" id="SLN51784.1"/>
    </source>
</evidence>
<keyword evidence="3" id="KW-1185">Reference proteome</keyword>
<gene>
    <name evidence="2" type="ORF">PAM7066_02376</name>
</gene>
<feature type="domain" description="PD-(D/E)XK endonuclease-like" evidence="1">
    <location>
        <begin position="697"/>
        <end position="891"/>
    </location>
</feature>
<dbReference type="OrthoDB" id="9780606at2"/>
<dbReference type="InterPro" id="IPR027417">
    <property type="entry name" value="P-loop_NTPase"/>
</dbReference>
<proteinExistence type="predicted"/>
<dbReference type="SUPFAM" id="SSF52980">
    <property type="entry name" value="Restriction endonuclease-like"/>
    <property type="match status" value="1"/>
</dbReference>
<accession>A0A1Y5SYN7</accession>
<organism evidence="2 3">
    <name type="scientific">Palleronia marisminoris</name>
    <dbReference type="NCBI Taxonomy" id="315423"/>
    <lineage>
        <taxon>Bacteria</taxon>
        <taxon>Pseudomonadati</taxon>
        <taxon>Pseudomonadota</taxon>
        <taxon>Alphaproteobacteria</taxon>
        <taxon>Rhodobacterales</taxon>
        <taxon>Roseobacteraceae</taxon>
        <taxon>Palleronia</taxon>
    </lineage>
</organism>
<dbReference type="RefSeq" id="WP_085854339.1">
    <property type="nucleotide sequence ID" value="NZ_FOPF01000006.1"/>
</dbReference>